<evidence type="ECO:0000313" key="7">
    <source>
        <dbReference type="Proteomes" id="UP000266340"/>
    </source>
</evidence>
<dbReference type="SUPFAM" id="SSF51101">
    <property type="entry name" value="Mannose-binding lectins"/>
    <property type="match status" value="1"/>
</dbReference>
<proteinExistence type="inferred from homology"/>
<evidence type="ECO:0000256" key="3">
    <source>
        <dbReference type="ARBA" id="ARBA00022969"/>
    </source>
</evidence>
<dbReference type="InterPro" id="IPR036404">
    <property type="entry name" value="Jacalin-like_lectin_dom_sf"/>
</dbReference>
<dbReference type="Gene3D" id="2.100.10.30">
    <property type="entry name" value="Jacalin-like lectin domain"/>
    <property type="match status" value="1"/>
</dbReference>
<evidence type="ECO:0000256" key="4">
    <source>
        <dbReference type="ARBA" id="ARBA00023026"/>
    </source>
</evidence>
<dbReference type="AlphaFoldDB" id="A0A398CQE0"/>
<keyword evidence="4" id="KW-0843">Virulence</keyword>
<dbReference type="InterPro" id="IPR036716">
    <property type="entry name" value="Pest_crys_N_sf"/>
</dbReference>
<dbReference type="Pfam" id="PF03945">
    <property type="entry name" value="Endotoxin_N"/>
    <property type="match status" value="1"/>
</dbReference>
<dbReference type="SUPFAM" id="SSF56849">
    <property type="entry name" value="delta-Endotoxin (insectocide), N-terminal domain"/>
    <property type="match status" value="1"/>
</dbReference>
<comment type="similarity">
    <text evidence="1">Belongs to the delta endotoxin family.</text>
</comment>
<dbReference type="OrthoDB" id="2679895at2"/>
<dbReference type="Gene3D" id="1.20.190.10">
    <property type="entry name" value="Pesticidal crystal protein, N-terminal domain"/>
    <property type="match status" value="1"/>
</dbReference>
<evidence type="ECO:0000256" key="1">
    <source>
        <dbReference type="ARBA" id="ARBA00007819"/>
    </source>
</evidence>
<dbReference type="GO" id="GO:0030435">
    <property type="term" value="P:sporulation resulting in formation of a cellular spore"/>
    <property type="evidence" value="ECO:0007669"/>
    <property type="project" value="UniProtKB-KW"/>
</dbReference>
<dbReference type="EMBL" id="QXJM01000023">
    <property type="protein sequence ID" value="RIE04743.1"/>
    <property type="molecule type" value="Genomic_DNA"/>
</dbReference>
<sequence>METNEELKLGFSIDWNTAMKEISVDFSAAIPAIGGAISLLLKIFWPASSENIWDAIKDQVKSLVDEAILNKEMEERNAELNGLRDTMTHYTAAKSNEKGALMANLIGKTDDLYEKLTKSSNQIHLIPFTVAASQLHLIILRERLEHGIEMYKEDNTQQWEEELKTMYNNYFEFFKKIYPQWLSWRSSKIVVNCYTDKNPTTIPPFFYWTSHGEVSDQITGEHLSFSKDWLDSAEYFRPACNAHAERMRNQAIAQMAGTLTTTFGLHRYLKGRENDPPIVDENLKVIYQGPYGGSKLDVTDQPGKIIEINVREWNSIDCIQFIYSDHQGHSIGNPGGGAPHSFSATDSKYFNGIKMKFDKGVMCQIELVYSDGTSSGPLGNRGGWSGQDYDSTVDSAYRLSGGSFTKGNGPSGTVGPSAIRLEYRHHSTL</sequence>
<reference evidence="6 7" key="1">
    <citation type="submission" date="2018-09" db="EMBL/GenBank/DDBJ databases">
        <title>Cohnella cavernae sp. nov., isolated from a karst cave.</title>
        <authorList>
            <person name="Zhu H."/>
        </authorList>
    </citation>
    <scope>NUCLEOTIDE SEQUENCE [LARGE SCALE GENOMIC DNA]</scope>
    <source>
        <strain evidence="6 7">K2E09-144</strain>
    </source>
</reference>
<keyword evidence="7" id="KW-1185">Reference proteome</keyword>
<keyword evidence="3" id="KW-0749">Sporulation</keyword>
<protein>
    <recommendedName>
        <fullName evidence="5">Pesticidal crystal protein domain-containing protein</fullName>
    </recommendedName>
</protein>
<dbReference type="Proteomes" id="UP000266340">
    <property type="component" value="Unassembled WGS sequence"/>
</dbReference>
<feature type="domain" description="Pesticidal crystal protein" evidence="5">
    <location>
        <begin position="27"/>
        <end position="180"/>
    </location>
</feature>
<comment type="caution">
    <text evidence="6">The sequence shown here is derived from an EMBL/GenBank/DDBJ whole genome shotgun (WGS) entry which is preliminary data.</text>
</comment>
<dbReference type="InterPro" id="IPR005639">
    <property type="entry name" value="Pest_crys_dom_I"/>
</dbReference>
<evidence type="ECO:0000259" key="5">
    <source>
        <dbReference type="Pfam" id="PF03945"/>
    </source>
</evidence>
<name>A0A398CQE0_9BACL</name>
<evidence type="ECO:0000256" key="2">
    <source>
        <dbReference type="ARBA" id="ARBA00022656"/>
    </source>
</evidence>
<dbReference type="GO" id="GO:0001907">
    <property type="term" value="P:symbiont-mediated killing of host cell"/>
    <property type="evidence" value="ECO:0007669"/>
    <property type="project" value="InterPro"/>
</dbReference>
<gene>
    <name evidence="6" type="ORF">D3H35_04475</name>
</gene>
<evidence type="ECO:0000313" key="6">
    <source>
        <dbReference type="EMBL" id="RIE04743.1"/>
    </source>
</evidence>
<organism evidence="6 7">
    <name type="scientific">Cohnella faecalis</name>
    <dbReference type="NCBI Taxonomy" id="2315694"/>
    <lineage>
        <taxon>Bacteria</taxon>
        <taxon>Bacillati</taxon>
        <taxon>Bacillota</taxon>
        <taxon>Bacilli</taxon>
        <taxon>Bacillales</taxon>
        <taxon>Paenibacillaceae</taxon>
        <taxon>Cohnella</taxon>
    </lineage>
</organism>
<accession>A0A398CQE0</accession>
<keyword evidence="2" id="KW-0800">Toxin</keyword>
<dbReference type="GO" id="GO:0090729">
    <property type="term" value="F:toxin activity"/>
    <property type="evidence" value="ECO:0007669"/>
    <property type="project" value="UniProtKB-KW"/>
</dbReference>
<dbReference type="RefSeq" id="WP_119147942.1">
    <property type="nucleotide sequence ID" value="NZ_JBHSOV010000005.1"/>
</dbReference>